<evidence type="ECO:0000313" key="2">
    <source>
        <dbReference type="Proteomes" id="UP000246702"/>
    </source>
</evidence>
<gene>
    <name evidence="1" type="ORF">BO94DRAFT_27992</name>
</gene>
<dbReference type="EMBL" id="MSFK01000010">
    <property type="protein sequence ID" value="PWY90516.1"/>
    <property type="molecule type" value="Genomic_DNA"/>
</dbReference>
<evidence type="ECO:0000313" key="1">
    <source>
        <dbReference type="EMBL" id="PWY90516.1"/>
    </source>
</evidence>
<dbReference type="OrthoDB" id="10457897at2759"/>
<dbReference type="AlphaFoldDB" id="A0A317WVW6"/>
<comment type="caution">
    <text evidence="1">The sequence shown here is derived from an EMBL/GenBank/DDBJ whole genome shotgun (WGS) entry which is preliminary data.</text>
</comment>
<protein>
    <submittedName>
        <fullName evidence="1">Uncharacterized protein</fullName>
    </submittedName>
</protein>
<organism evidence="1 2">
    <name type="scientific">Aspergillus sclerotioniger CBS 115572</name>
    <dbReference type="NCBI Taxonomy" id="1450535"/>
    <lineage>
        <taxon>Eukaryota</taxon>
        <taxon>Fungi</taxon>
        <taxon>Dikarya</taxon>
        <taxon>Ascomycota</taxon>
        <taxon>Pezizomycotina</taxon>
        <taxon>Eurotiomycetes</taxon>
        <taxon>Eurotiomycetidae</taxon>
        <taxon>Eurotiales</taxon>
        <taxon>Aspergillaceae</taxon>
        <taxon>Aspergillus</taxon>
        <taxon>Aspergillus subgen. Circumdati</taxon>
    </lineage>
</organism>
<reference evidence="1 2" key="1">
    <citation type="submission" date="2016-12" db="EMBL/GenBank/DDBJ databases">
        <title>The genomes of Aspergillus section Nigri reveals drivers in fungal speciation.</title>
        <authorList>
            <consortium name="DOE Joint Genome Institute"/>
            <person name="Vesth T.C."/>
            <person name="Nybo J."/>
            <person name="Theobald S."/>
            <person name="Brandl J."/>
            <person name="Frisvad J.C."/>
            <person name="Nielsen K.F."/>
            <person name="Lyhne E.K."/>
            <person name="Kogle M.E."/>
            <person name="Kuo A."/>
            <person name="Riley R."/>
            <person name="Clum A."/>
            <person name="Nolan M."/>
            <person name="Lipzen A."/>
            <person name="Salamov A."/>
            <person name="Henrissat B."/>
            <person name="Wiebenga A."/>
            <person name="De Vries R.P."/>
            <person name="Grigoriev I.V."/>
            <person name="Mortensen U.H."/>
            <person name="Andersen M.R."/>
            <person name="Baker S.E."/>
        </authorList>
    </citation>
    <scope>NUCLEOTIDE SEQUENCE [LARGE SCALE GENOMIC DNA]</scope>
    <source>
        <strain evidence="1 2">CBS 115572</strain>
    </source>
</reference>
<sequence>MLGKPSPVLSCHSTLVSAPHLPLQASLSVNIVAVSSATYEVILVVQSRVLWLWKGLEEPLCVLVLLPFKADTNSACLD</sequence>
<accession>A0A317WVW6</accession>
<dbReference type="GeneID" id="37108760"/>
<dbReference type="Proteomes" id="UP000246702">
    <property type="component" value="Unassembled WGS sequence"/>
</dbReference>
<name>A0A317WVW6_9EURO</name>
<keyword evidence="2" id="KW-1185">Reference proteome</keyword>
<proteinExistence type="predicted"/>
<dbReference type="RefSeq" id="XP_025468894.1">
    <property type="nucleotide sequence ID" value="XM_025606617.1"/>
</dbReference>